<keyword evidence="1" id="KW-0175">Coiled coil</keyword>
<dbReference type="Proteomes" id="UP000054937">
    <property type="component" value="Unassembled WGS sequence"/>
</dbReference>
<dbReference type="CDD" id="cd06093">
    <property type="entry name" value="PX_domain"/>
    <property type="match status" value="1"/>
</dbReference>
<dbReference type="PANTHER" id="PTHR10555">
    <property type="entry name" value="SORTING NEXIN"/>
    <property type="match status" value="1"/>
</dbReference>
<sequence length="293" mass="34845">MSFQQKRTSSENEDNQLNFQLQNQQQEEENTPHIFTSNLSQPEELNSDQFEMNQETVEQIKQSDQKEQDENLDQDYQTNEAENENININQFNQEENLEKDDNQDYQKYNQEQEKQQQDKKNVKKLNINLEDQANQVELPPVFDPFGPLEESDIIIIEVVKPVNQQSTIKKFVTYQIKYSYLDQEPIIVCRRYSEFSVLRKTLQTIFPGYFIPQIPEKQHLNYSEYKMVKFRHKVFNGFLKKIVIFKCFLESQALKIFLDPEQEDCKKTLLNLECPSMAETIQISGKYFSELSD</sequence>
<dbReference type="AlphaFoldDB" id="A0A0V0R0A6"/>
<proteinExistence type="predicted"/>
<dbReference type="PROSITE" id="PS50195">
    <property type="entry name" value="PX"/>
    <property type="match status" value="1"/>
</dbReference>
<dbReference type="InterPro" id="IPR036871">
    <property type="entry name" value="PX_dom_sf"/>
</dbReference>
<reference evidence="4 5" key="1">
    <citation type="journal article" date="2015" name="Sci. Rep.">
        <title>Genome of the facultative scuticociliatosis pathogen Pseudocohnilembus persalinus provides insight into its virulence through horizontal gene transfer.</title>
        <authorList>
            <person name="Xiong J."/>
            <person name="Wang G."/>
            <person name="Cheng J."/>
            <person name="Tian M."/>
            <person name="Pan X."/>
            <person name="Warren A."/>
            <person name="Jiang C."/>
            <person name="Yuan D."/>
            <person name="Miao W."/>
        </authorList>
    </citation>
    <scope>NUCLEOTIDE SEQUENCE [LARGE SCALE GENOMIC DNA]</scope>
    <source>
        <strain evidence="4">36N120E</strain>
    </source>
</reference>
<feature type="compositionally biased region" description="Low complexity" evidence="2">
    <location>
        <begin position="15"/>
        <end position="25"/>
    </location>
</feature>
<accession>A0A0V0R0A6</accession>
<keyword evidence="5" id="KW-1185">Reference proteome</keyword>
<dbReference type="GO" id="GO:0005768">
    <property type="term" value="C:endosome"/>
    <property type="evidence" value="ECO:0007669"/>
    <property type="project" value="TreeGrafter"/>
</dbReference>
<evidence type="ECO:0000256" key="2">
    <source>
        <dbReference type="SAM" id="MobiDB-lite"/>
    </source>
</evidence>
<feature type="compositionally biased region" description="Low complexity" evidence="2">
    <location>
        <begin position="84"/>
        <end position="94"/>
    </location>
</feature>
<name>A0A0V0R0A6_PSEPJ</name>
<organism evidence="4 5">
    <name type="scientific">Pseudocohnilembus persalinus</name>
    <name type="common">Ciliate</name>
    <dbReference type="NCBI Taxonomy" id="266149"/>
    <lineage>
        <taxon>Eukaryota</taxon>
        <taxon>Sar</taxon>
        <taxon>Alveolata</taxon>
        <taxon>Ciliophora</taxon>
        <taxon>Intramacronucleata</taxon>
        <taxon>Oligohymenophorea</taxon>
        <taxon>Scuticociliatia</taxon>
        <taxon>Philasterida</taxon>
        <taxon>Pseudocohnilembidae</taxon>
        <taxon>Pseudocohnilembus</taxon>
    </lineage>
</organism>
<dbReference type="PANTHER" id="PTHR10555:SF170">
    <property type="entry name" value="FI18122P1"/>
    <property type="match status" value="1"/>
</dbReference>
<comment type="caution">
    <text evidence="4">The sequence shown here is derived from an EMBL/GenBank/DDBJ whole genome shotgun (WGS) entry which is preliminary data.</text>
</comment>
<dbReference type="OrthoDB" id="10254720at2759"/>
<dbReference type="EMBL" id="LDAU01000078">
    <property type="protein sequence ID" value="KRX07905.1"/>
    <property type="molecule type" value="Genomic_DNA"/>
</dbReference>
<feature type="domain" description="PX" evidence="3">
    <location>
        <begin position="152"/>
        <end position="265"/>
    </location>
</feature>
<evidence type="ECO:0000256" key="1">
    <source>
        <dbReference type="SAM" id="Coils"/>
    </source>
</evidence>
<protein>
    <submittedName>
        <fullName evidence="4">Phox homologous domain</fullName>
    </submittedName>
</protein>
<evidence type="ECO:0000259" key="3">
    <source>
        <dbReference type="PROSITE" id="PS50195"/>
    </source>
</evidence>
<dbReference type="SMART" id="SM00312">
    <property type="entry name" value="PX"/>
    <property type="match status" value="1"/>
</dbReference>
<dbReference type="InterPro" id="IPR001683">
    <property type="entry name" value="PX_dom"/>
</dbReference>
<feature type="coiled-coil region" evidence="1">
    <location>
        <begin position="105"/>
        <end position="135"/>
    </location>
</feature>
<dbReference type="SUPFAM" id="SSF64268">
    <property type="entry name" value="PX domain"/>
    <property type="match status" value="1"/>
</dbReference>
<feature type="region of interest" description="Disordered" evidence="2">
    <location>
        <begin position="1"/>
        <end position="99"/>
    </location>
</feature>
<dbReference type="Gene3D" id="3.30.1520.10">
    <property type="entry name" value="Phox-like domain"/>
    <property type="match status" value="1"/>
</dbReference>
<feature type="compositionally biased region" description="Polar residues" evidence="2">
    <location>
        <begin position="33"/>
        <end position="60"/>
    </location>
</feature>
<evidence type="ECO:0000313" key="4">
    <source>
        <dbReference type="EMBL" id="KRX07905.1"/>
    </source>
</evidence>
<dbReference type="Pfam" id="PF00787">
    <property type="entry name" value="PX"/>
    <property type="match status" value="1"/>
</dbReference>
<evidence type="ECO:0000313" key="5">
    <source>
        <dbReference type="Proteomes" id="UP000054937"/>
    </source>
</evidence>
<dbReference type="GO" id="GO:0035091">
    <property type="term" value="F:phosphatidylinositol binding"/>
    <property type="evidence" value="ECO:0007669"/>
    <property type="project" value="InterPro"/>
</dbReference>
<gene>
    <name evidence="4" type="ORF">PPERSA_10293</name>
</gene>
<dbReference type="InParanoid" id="A0A0V0R0A6"/>